<organism evidence="1 2">
    <name type="scientific">Metapseudomonas resinovorans</name>
    <name type="common">Pseudomonas resinovorans</name>
    <dbReference type="NCBI Taxonomy" id="53412"/>
    <lineage>
        <taxon>Bacteria</taxon>
        <taxon>Pseudomonadati</taxon>
        <taxon>Pseudomonadota</taxon>
        <taxon>Gammaproteobacteria</taxon>
        <taxon>Pseudomonadales</taxon>
        <taxon>Pseudomonadaceae</taxon>
        <taxon>Metapseudomonas</taxon>
    </lineage>
</organism>
<dbReference type="Pfam" id="PF06551">
    <property type="entry name" value="DUF1120"/>
    <property type="match status" value="1"/>
</dbReference>
<evidence type="ECO:0000313" key="2">
    <source>
        <dbReference type="Proteomes" id="UP001211689"/>
    </source>
</evidence>
<sequence>MTGGDFDLGTLSGNNLSFSNSNSLPEIKGKTLDITCSGATLVAFSVTDNRSSSVIRPGENPRNYYGLGVDSQGNKIGSYRPAHDGAIPAAADGSTAVFKHSTDDGVSWSTQSGIAISPSAFANNIYAISPPPDNTHSPITTASLPLSLAAKIQPLGTLDTSADITIDGYATFELVYL</sequence>
<comment type="caution">
    <text evidence="1">The sequence shown here is derived from an EMBL/GenBank/DDBJ whole genome shotgun (WGS) entry which is preliminary data.</text>
</comment>
<gene>
    <name evidence="1" type="ORF">NNO07_25120</name>
</gene>
<dbReference type="EMBL" id="JANEWF010000046">
    <property type="protein sequence ID" value="MDA8486362.1"/>
    <property type="molecule type" value="Genomic_DNA"/>
</dbReference>
<accession>A0ABT4YCM3</accession>
<keyword evidence="2" id="KW-1185">Reference proteome</keyword>
<reference evidence="1 2" key="1">
    <citation type="submission" date="2022-07" db="EMBL/GenBank/DDBJ databases">
        <title>Genome Analysis of Selected Gammaproteobacteria from Nigerian Food snails.</title>
        <authorList>
            <person name="Okafor A.C."/>
        </authorList>
    </citation>
    <scope>NUCLEOTIDE SEQUENCE [LARGE SCALE GENOMIC DNA]</scope>
    <source>
        <strain evidence="1 2">Awg 2</strain>
    </source>
</reference>
<dbReference type="Proteomes" id="UP001211689">
    <property type="component" value="Unassembled WGS sequence"/>
</dbReference>
<name>A0ABT4YCM3_METRE</name>
<proteinExistence type="predicted"/>
<evidence type="ECO:0000313" key="1">
    <source>
        <dbReference type="EMBL" id="MDA8486362.1"/>
    </source>
</evidence>
<protein>
    <submittedName>
        <fullName evidence="1">DUF1120 domain-containing protein</fullName>
    </submittedName>
</protein>
<dbReference type="RefSeq" id="WP_271472306.1">
    <property type="nucleotide sequence ID" value="NZ_JANEWF010000046.1"/>
</dbReference>
<dbReference type="InterPro" id="IPR010546">
    <property type="entry name" value="DUF1120"/>
</dbReference>